<organism evidence="5 6">
    <name type="scientific">Bacillus badius</name>
    <dbReference type="NCBI Taxonomy" id="1455"/>
    <lineage>
        <taxon>Bacteria</taxon>
        <taxon>Bacillati</taxon>
        <taxon>Bacillota</taxon>
        <taxon>Bacilli</taxon>
        <taxon>Bacillales</taxon>
        <taxon>Bacillaceae</taxon>
        <taxon>Pseudobacillus</taxon>
    </lineage>
</organism>
<name>A0ABR5ARN1_BACBA</name>
<accession>A0ABR5ARN1</accession>
<evidence type="ECO:0000313" key="6">
    <source>
        <dbReference type="Proteomes" id="UP000031982"/>
    </source>
</evidence>
<dbReference type="EMBL" id="JXLP01000014">
    <property type="protein sequence ID" value="KIL77396.1"/>
    <property type="molecule type" value="Genomic_DNA"/>
</dbReference>
<comment type="similarity">
    <text evidence="2">Belongs to the IucA/IucC family.</text>
</comment>
<dbReference type="Pfam" id="PF04183">
    <property type="entry name" value="IucA_IucC"/>
    <property type="match status" value="1"/>
</dbReference>
<proteinExistence type="inferred from homology"/>
<evidence type="ECO:0000313" key="5">
    <source>
        <dbReference type="EMBL" id="KIL77396.1"/>
    </source>
</evidence>
<sequence length="620" mass="70810">MHSMQINSKTSVHTIRNAAQRSAIERLLNTYLRETGMTDPRIHSLDSLPQFSAVFKDSHSDEEPMRIVLPRAKAAIAGTVLYLSPFGHHRYGESFWLEEMDKSSIRKIERLHDLAEIVLLELSHDLPDELDRQNRVSEILAHIENSLQKTEVYMRHQLNSLPFWKAEGEKKFAAAEQALLSGHPFHPAPKSSQGFSADDLARYAPEMSASFALHYFAAEPGLVEEEADETEEMLLPEQVLKEARQKLGETQQHYRLLPCHPWQAQYVKGWTEVQELVKAGKLVDLGPLANPVYPTSSVRTVWDPAHGYFFKLPLNVRITNFVRVNPPEQLKRTVDASRLLKKVSEQLPYDHFTVLAEEGYRTLNIPAVNEPDQLKIAESFAVIFRQNPAVQPFAESTPFVVAGLLEKPMNEPEPPLMQAIRSAVNDGEKALSSDLLTTWLERYLEIALRPLMYLFAEYGISLEAHVQNSMVTLQDGWPVHFYVRDLEGVSISQERAAELGYFDGIIDPHSAALYPDAEAWHRLKYYVLVNHFGHLLHTLAFYGGADERKLWKIVGEFLQSSGLFDQDRGLPYLRSLLEEEHLPAKANLISYFQKRGEKPLYVPVPNLLRKREEDILPWKI</sequence>
<feature type="domain" description="Aerobactin siderophore biosynthesis IucA/IucC-like C-terminal" evidence="4">
    <location>
        <begin position="438"/>
        <end position="597"/>
    </location>
</feature>
<evidence type="ECO:0000259" key="4">
    <source>
        <dbReference type="Pfam" id="PF06276"/>
    </source>
</evidence>
<protein>
    <submittedName>
        <fullName evidence="5">Siderophore staphylobactin biosynthesis protein SbnE</fullName>
    </submittedName>
</protein>
<dbReference type="PANTHER" id="PTHR34384">
    <property type="entry name" value="L-2,3-DIAMINOPROPANOATE--CITRATE LIGASE"/>
    <property type="match status" value="1"/>
</dbReference>
<dbReference type="RefSeq" id="WP_052477353.1">
    <property type="nucleotide sequence ID" value="NZ_JARTHD010000026.1"/>
</dbReference>
<feature type="domain" description="Aerobactin siderophore biosynthesis IucA/IucC N-terminal" evidence="3">
    <location>
        <begin position="172"/>
        <end position="405"/>
    </location>
</feature>
<reference evidence="5 6" key="1">
    <citation type="submission" date="2015-01" db="EMBL/GenBank/DDBJ databases">
        <title>Genome Assembly of Bacillus badius MTCC 1458.</title>
        <authorList>
            <person name="Verma A."/>
            <person name="Khatri I."/>
            <person name="Mual P."/>
            <person name="Subramanian S."/>
            <person name="Krishnamurthi S."/>
        </authorList>
    </citation>
    <scope>NUCLEOTIDE SEQUENCE [LARGE SCALE GENOMIC DNA]</scope>
    <source>
        <strain evidence="5 6">MTCC 1458</strain>
    </source>
</reference>
<dbReference type="InterPro" id="IPR007310">
    <property type="entry name" value="Aerobactin_biosyn_IucA/IucC_N"/>
</dbReference>
<dbReference type="GeneID" id="92778145"/>
<comment type="pathway">
    <text evidence="1">Siderophore biosynthesis.</text>
</comment>
<dbReference type="PANTHER" id="PTHR34384:SF5">
    <property type="entry name" value="L-2,3-DIAMINOPROPANOATE--CITRATE LIGASE"/>
    <property type="match status" value="1"/>
</dbReference>
<evidence type="ECO:0000259" key="3">
    <source>
        <dbReference type="Pfam" id="PF04183"/>
    </source>
</evidence>
<keyword evidence="6" id="KW-1185">Reference proteome</keyword>
<dbReference type="InterPro" id="IPR022770">
    <property type="entry name" value="IucA/IucC-like_C"/>
</dbReference>
<evidence type="ECO:0000256" key="1">
    <source>
        <dbReference type="ARBA" id="ARBA00004924"/>
    </source>
</evidence>
<comment type="caution">
    <text evidence="5">The sequence shown here is derived from an EMBL/GenBank/DDBJ whole genome shotgun (WGS) entry which is preliminary data.</text>
</comment>
<dbReference type="Pfam" id="PF06276">
    <property type="entry name" value="FhuF"/>
    <property type="match status" value="1"/>
</dbReference>
<dbReference type="Gene3D" id="6.10.250.3370">
    <property type="match status" value="1"/>
</dbReference>
<dbReference type="InterPro" id="IPR037455">
    <property type="entry name" value="LucA/IucC-like"/>
</dbReference>
<evidence type="ECO:0000256" key="2">
    <source>
        <dbReference type="ARBA" id="ARBA00007832"/>
    </source>
</evidence>
<dbReference type="Proteomes" id="UP000031982">
    <property type="component" value="Unassembled WGS sequence"/>
</dbReference>
<gene>
    <name evidence="5" type="ORF">SD77_1382</name>
</gene>
<dbReference type="Gene3D" id="1.10.510.40">
    <property type="match status" value="1"/>
</dbReference>